<dbReference type="InterPro" id="IPR000086">
    <property type="entry name" value="NUDIX_hydrolase_dom"/>
</dbReference>
<dbReference type="InterPro" id="IPR015797">
    <property type="entry name" value="NUDIX_hydrolase-like_dom_sf"/>
</dbReference>
<evidence type="ECO:0000259" key="2">
    <source>
        <dbReference type="PROSITE" id="PS51462"/>
    </source>
</evidence>
<dbReference type="EMBL" id="CP000481">
    <property type="protein sequence ID" value="ABK53816.1"/>
    <property type="molecule type" value="Genomic_DNA"/>
</dbReference>
<dbReference type="KEGG" id="ace:Acel_2044"/>
<dbReference type="PANTHER" id="PTHR21340">
    <property type="entry name" value="DIADENOSINE 5,5-P1,P4-TETRAPHOSPHATE PYROPHOSPHOHYDROLASE MUTT"/>
    <property type="match status" value="1"/>
</dbReference>
<name>A0LWK6_ACIC1</name>
<dbReference type="Proteomes" id="UP000008221">
    <property type="component" value="Chromosome"/>
</dbReference>
<evidence type="ECO:0000313" key="4">
    <source>
        <dbReference type="Proteomes" id="UP000008221"/>
    </source>
</evidence>
<proteinExistence type="predicted"/>
<feature type="domain" description="Nudix hydrolase" evidence="2">
    <location>
        <begin position="2"/>
        <end position="152"/>
    </location>
</feature>
<dbReference type="InterPro" id="IPR051325">
    <property type="entry name" value="Nudix_hydrolase_domain"/>
</dbReference>
<dbReference type="HOGENOM" id="CLU_118065_0_0_11"/>
<dbReference type="AlphaFoldDB" id="A0LWK6"/>
<dbReference type="Gene3D" id="3.90.79.10">
    <property type="entry name" value="Nucleoside Triphosphate Pyrophosphohydrolase"/>
    <property type="match status" value="1"/>
</dbReference>
<sequence length="160" mass="18001">MTAKRSAGIVAYRRTPGGGVEVLLVHPGGPFWSRRDHHVWSIPKGEYADGEDPKLAAAREFLEEVGQSVSVDRAVDLGEIRQRGGKVVRAWAVECDLDVTTVHSNTFRLEWPPGSGQLREFPEIDRATWFSPETARDKIVPEQFAFLDRLLDVLSRRRPP</sequence>
<dbReference type="SUPFAM" id="SSF55811">
    <property type="entry name" value="Nudix"/>
    <property type="match status" value="1"/>
</dbReference>
<dbReference type="RefSeq" id="WP_011720879.1">
    <property type="nucleotide sequence ID" value="NC_008578.1"/>
</dbReference>
<dbReference type="InterPro" id="IPR020084">
    <property type="entry name" value="NUDIX_hydrolase_CS"/>
</dbReference>
<keyword evidence="1 3" id="KW-0378">Hydrolase</keyword>
<dbReference type="GO" id="GO:0006167">
    <property type="term" value="P:AMP biosynthetic process"/>
    <property type="evidence" value="ECO:0007669"/>
    <property type="project" value="TreeGrafter"/>
</dbReference>
<dbReference type="Pfam" id="PF00293">
    <property type="entry name" value="NUDIX"/>
    <property type="match status" value="1"/>
</dbReference>
<dbReference type="CDD" id="cd04662">
    <property type="entry name" value="NUDIX_Hydrolase"/>
    <property type="match status" value="1"/>
</dbReference>
<dbReference type="OrthoDB" id="954553at2"/>
<dbReference type="GO" id="GO:0006754">
    <property type="term" value="P:ATP biosynthetic process"/>
    <property type="evidence" value="ECO:0007669"/>
    <property type="project" value="TreeGrafter"/>
</dbReference>
<accession>A0LWK6</accession>
<organism evidence="3 4">
    <name type="scientific">Acidothermus cellulolyticus (strain ATCC 43068 / DSM 8971 / 11B)</name>
    <dbReference type="NCBI Taxonomy" id="351607"/>
    <lineage>
        <taxon>Bacteria</taxon>
        <taxon>Bacillati</taxon>
        <taxon>Actinomycetota</taxon>
        <taxon>Actinomycetes</taxon>
        <taxon>Acidothermales</taxon>
        <taxon>Acidothermaceae</taxon>
        <taxon>Acidothermus</taxon>
    </lineage>
</organism>
<dbReference type="PROSITE" id="PS51462">
    <property type="entry name" value="NUDIX"/>
    <property type="match status" value="1"/>
</dbReference>
<dbReference type="eggNOG" id="COG4119">
    <property type="taxonomic scope" value="Bacteria"/>
</dbReference>
<evidence type="ECO:0000313" key="3">
    <source>
        <dbReference type="EMBL" id="ABK53816.1"/>
    </source>
</evidence>
<dbReference type="InParanoid" id="A0LWK6"/>
<dbReference type="GO" id="GO:0004081">
    <property type="term" value="F:bis(5'-nucleosyl)-tetraphosphatase (asymmetrical) activity"/>
    <property type="evidence" value="ECO:0007669"/>
    <property type="project" value="TreeGrafter"/>
</dbReference>
<dbReference type="PANTHER" id="PTHR21340:SF7">
    <property type="entry name" value="NUDIX HYDROLASE DOMAIN-CONTAINING PROTEIN"/>
    <property type="match status" value="1"/>
</dbReference>
<dbReference type="STRING" id="351607.Acel_2044"/>
<dbReference type="PROSITE" id="PS00893">
    <property type="entry name" value="NUDIX_BOX"/>
    <property type="match status" value="1"/>
</dbReference>
<keyword evidence="4" id="KW-1185">Reference proteome</keyword>
<evidence type="ECO:0000256" key="1">
    <source>
        <dbReference type="ARBA" id="ARBA00022801"/>
    </source>
</evidence>
<protein>
    <submittedName>
        <fullName evidence="3">NUDIX hydrolase</fullName>
    </submittedName>
</protein>
<reference evidence="3 4" key="1">
    <citation type="journal article" date="2009" name="Genome Res.">
        <title>Complete genome of the cellulolytic thermophile Acidothermus cellulolyticus 11B provides insights into its ecophysiological and evolutionary adaptations.</title>
        <authorList>
            <person name="Barabote R.D."/>
            <person name="Xie G."/>
            <person name="Leu D.H."/>
            <person name="Normand P."/>
            <person name="Necsulea A."/>
            <person name="Daubin V."/>
            <person name="Medigue C."/>
            <person name="Adney W.S."/>
            <person name="Xu X.C."/>
            <person name="Lapidus A."/>
            <person name="Parales R.E."/>
            <person name="Detter C."/>
            <person name="Pujic P."/>
            <person name="Bruce D."/>
            <person name="Lavire C."/>
            <person name="Challacombe J.F."/>
            <person name="Brettin T.S."/>
            <person name="Berry A.M."/>
        </authorList>
    </citation>
    <scope>NUCLEOTIDE SEQUENCE [LARGE SCALE GENOMIC DNA]</scope>
    <source>
        <strain evidence="4">ATCC 43068 / DSM 8971 / 11B</strain>
    </source>
</reference>
<gene>
    <name evidence="3" type="ordered locus">Acel_2044</name>
</gene>